<evidence type="ECO:0000256" key="1">
    <source>
        <dbReference type="ARBA" id="ARBA00001917"/>
    </source>
</evidence>
<evidence type="ECO:0000256" key="3">
    <source>
        <dbReference type="ARBA" id="ARBA00022643"/>
    </source>
</evidence>
<evidence type="ECO:0000256" key="2">
    <source>
        <dbReference type="ARBA" id="ARBA00022630"/>
    </source>
</evidence>
<name>A0ABN0ZU05_9BACI</name>
<organism evidence="7 8">
    <name type="scientific">Alkalibacillus silvisoli</name>
    <dbReference type="NCBI Taxonomy" id="392823"/>
    <lineage>
        <taxon>Bacteria</taxon>
        <taxon>Bacillati</taxon>
        <taxon>Bacillota</taxon>
        <taxon>Bacilli</taxon>
        <taxon>Bacillales</taxon>
        <taxon>Bacillaceae</taxon>
        <taxon>Alkalibacillus</taxon>
    </lineage>
</organism>
<comment type="cofactor">
    <cofactor evidence="1">
        <name>FMN</name>
        <dbReference type="ChEBI" id="CHEBI:58210"/>
    </cofactor>
</comment>
<keyword evidence="2" id="KW-0285">Flavoprotein</keyword>
<protein>
    <recommendedName>
        <fullName evidence="6">NADH:flavin oxidoreductase/NADH oxidase N-terminal domain-containing protein</fullName>
    </recommendedName>
</protein>
<reference evidence="7 8" key="1">
    <citation type="journal article" date="2019" name="Int. J. Syst. Evol. Microbiol.">
        <title>The Global Catalogue of Microorganisms (GCM) 10K type strain sequencing project: providing services to taxonomists for standard genome sequencing and annotation.</title>
        <authorList>
            <consortium name="The Broad Institute Genomics Platform"/>
            <consortium name="The Broad Institute Genome Sequencing Center for Infectious Disease"/>
            <person name="Wu L."/>
            <person name="Ma J."/>
        </authorList>
    </citation>
    <scope>NUCLEOTIDE SEQUENCE [LARGE SCALE GENOMIC DNA]</scope>
    <source>
        <strain evidence="7 8">JCM 14193</strain>
    </source>
</reference>
<evidence type="ECO:0000256" key="5">
    <source>
        <dbReference type="ARBA" id="ARBA00023002"/>
    </source>
</evidence>
<evidence type="ECO:0000313" key="7">
    <source>
        <dbReference type="EMBL" id="GAA0458490.1"/>
    </source>
</evidence>
<dbReference type="Proteomes" id="UP001500740">
    <property type="component" value="Unassembled WGS sequence"/>
</dbReference>
<dbReference type="EMBL" id="BAAACZ010000009">
    <property type="protein sequence ID" value="GAA0458490.1"/>
    <property type="molecule type" value="Genomic_DNA"/>
</dbReference>
<dbReference type="InterPro" id="IPR044152">
    <property type="entry name" value="YqjM-like"/>
</dbReference>
<keyword evidence="3" id="KW-0288">FMN</keyword>
<proteinExistence type="predicted"/>
<dbReference type="SUPFAM" id="SSF51395">
    <property type="entry name" value="FMN-linked oxidoreductases"/>
    <property type="match status" value="1"/>
</dbReference>
<comment type="caution">
    <text evidence="7">The sequence shown here is derived from an EMBL/GenBank/DDBJ whole genome shotgun (WGS) entry which is preliminary data.</text>
</comment>
<dbReference type="PANTHER" id="PTHR43303:SF4">
    <property type="entry name" value="NADPH DEHYDROGENASE C23G7.10C-RELATED"/>
    <property type="match status" value="1"/>
</dbReference>
<feature type="domain" description="NADH:flavin oxidoreductase/NADH oxidase N-terminal" evidence="6">
    <location>
        <begin position="4"/>
        <end position="118"/>
    </location>
</feature>
<gene>
    <name evidence="7" type="ORF">GCM10008935_12030</name>
</gene>
<evidence type="ECO:0000259" key="6">
    <source>
        <dbReference type="Pfam" id="PF00724"/>
    </source>
</evidence>
<dbReference type="Pfam" id="PF00724">
    <property type="entry name" value="Oxidored_FMN"/>
    <property type="match status" value="1"/>
</dbReference>
<dbReference type="InterPro" id="IPR001155">
    <property type="entry name" value="OxRdtase_FMN_N"/>
</dbReference>
<keyword evidence="8" id="KW-1185">Reference proteome</keyword>
<dbReference type="InterPro" id="IPR013785">
    <property type="entry name" value="Aldolase_TIM"/>
</dbReference>
<dbReference type="Gene3D" id="3.20.20.70">
    <property type="entry name" value="Aldolase class I"/>
    <property type="match status" value="1"/>
</dbReference>
<evidence type="ECO:0000313" key="8">
    <source>
        <dbReference type="Proteomes" id="UP001500740"/>
    </source>
</evidence>
<keyword evidence="4" id="KW-0521">NADP</keyword>
<accession>A0ABN0ZU05</accession>
<keyword evidence="5" id="KW-0560">Oxidoreductase</keyword>
<dbReference type="PANTHER" id="PTHR43303">
    <property type="entry name" value="NADPH DEHYDROGENASE C23G7.10C-RELATED"/>
    <property type="match status" value="1"/>
</dbReference>
<evidence type="ECO:0000256" key="4">
    <source>
        <dbReference type="ARBA" id="ARBA00022857"/>
    </source>
</evidence>
<sequence>MDTKLFSPITIKDLTIKNRIVMSPMCMYSCYDQDGKVTPFHLTHYESRAIGQVGLVMLEATSVQPNGRISYEDLGIWSDEHIPGLKSISERIHSHGSKSAIQLAHAGRKANLSEPILAPTADAFNEHFQQPQSMTEADIH</sequence>